<accession>A0A1C4XKT2</accession>
<proteinExistence type="predicted"/>
<dbReference type="CDD" id="cd05289">
    <property type="entry name" value="MDR_like_2"/>
    <property type="match status" value="1"/>
</dbReference>
<dbReference type="SMART" id="SM00829">
    <property type="entry name" value="PKS_ER"/>
    <property type="match status" value="1"/>
</dbReference>
<feature type="domain" description="Enoyl reductase (ER)" evidence="1">
    <location>
        <begin position="11"/>
        <end position="301"/>
    </location>
</feature>
<dbReference type="InterPro" id="IPR011032">
    <property type="entry name" value="GroES-like_sf"/>
</dbReference>
<dbReference type="SUPFAM" id="SSF50129">
    <property type="entry name" value="GroES-like"/>
    <property type="match status" value="1"/>
</dbReference>
<dbReference type="InterPro" id="IPR036291">
    <property type="entry name" value="NAD(P)-bd_dom_sf"/>
</dbReference>
<name>A0A1C4XKT2_9ACTN</name>
<protein>
    <submittedName>
        <fullName evidence="2">NADPH:quinone reductase</fullName>
    </submittedName>
</protein>
<dbReference type="InterPro" id="IPR052585">
    <property type="entry name" value="Lipid_raft_assoc_Zn_ADH"/>
</dbReference>
<dbReference type="EMBL" id="LT607410">
    <property type="protein sequence ID" value="SCF09088.1"/>
    <property type="molecule type" value="Genomic_DNA"/>
</dbReference>
<dbReference type="Gene3D" id="3.40.50.720">
    <property type="entry name" value="NAD(P)-binding Rossmann-like Domain"/>
    <property type="match status" value="1"/>
</dbReference>
<sequence length="303" mass="30898">MIGLGVRAANGALEILDLPDPRQPDAGELVLEVVAAGIGPWDALLHTGGWDVGLVPPAALGVEAVGRVTATGPDETEFRTGDLVLVHEAPLPGGSGTWAKRVLVRSAHVARLPENLAPEIAAALPVAGLTAQQALDELQVDATTRLLVVGASGPTASLAVQLAHLRGADIVAGAGPAHADRLRALGASEVIDSHADGWAQKSDRRFDAVLIAAKGTAEDAVGLLTDGGRLTSITSDAPDPIRGITTSDLYVQPDGRALGELAALAASGELRIDVQTTPIKNGAAIADQVARGRSGGVKYVLEF</sequence>
<reference evidence="2 3" key="1">
    <citation type="submission" date="2016-06" db="EMBL/GenBank/DDBJ databases">
        <authorList>
            <person name="Kjaerup R.B."/>
            <person name="Dalgaard T.S."/>
            <person name="Juul-Madsen H.R."/>
        </authorList>
    </citation>
    <scope>NUCLEOTIDE SEQUENCE [LARGE SCALE GENOMIC DNA]</scope>
    <source>
        <strain evidence="2 3">DSM 43821</strain>
    </source>
</reference>
<dbReference type="Proteomes" id="UP000198228">
    <property type="component" value="Chromosome I"/>
</dbReference>
<dbReference type="Pfam" id="PF13602">
    <property type="entry name" value="ADH_zinc_N_2"/>
    <property type="match status" value="1"/>
</dbReference>
<dbReference type="SUPFAM" id="SSF51735">
    <property type="entry name" value="NAD(P)-binding Rossmann-fold domains"/>
    <property type="match status" value="1"/>
</dbReference>
<evidence type="ECO:0000259" key="1">
    <source>
        <dbReference type="SMART" id="SM00829"/>
    </source>
</evidence>
<dbReference type="PANTHER" id="PTHR43482">
    <property type="entry name" value="PROTEIN AST1-RELATED"/>
    <property type="match status" value="1"/>
</dbReference>
<dbReference type="AlphaFoldDB" id="A0A1C4XKT2"/>
<dbReference type="Gene3D" id="3.90.180.10">
    <property type="entry name" value="Medium-chain alcohol dehydrogenases, catalytic domain"/>
    <property type="match status" value="1"/>
</dbReference>
<dbReference type="InterPro" id="IPR013154">
    <property type="entry name" value="ADH-like_N"/>
</dbReference>
<evidence type="ECO:0000313" key="2">
    <source>
        <dbReference type="EMBL" id="SCF09088.1"/>
    </source>
</evidence>
<organism evidence="2 3">
    <name type="scientific">Micromonospora purpureochromogenes</name>
    <dbReference type="NCBI Taxonomy" id="47872"/>
    <lineage>
        <taxon>Bacteria</taxon>
        <taxon>Bacillati</taxon>
        <taxon>Actinomycetota</taxon>
        <taxon>Actinomycetes</taxon>
        <taxon>Micromonosporales</taxon>
        <taxon>Micromonosporaceae</taxon>
        <taxon>Micromonospora</taxon>
    </lineage>
</organism>
<dbReference type="InterPro" id="IPR020843">
    <property type="entry name" value="ER"/>
</dbReference>
<dbReference type="PANTHER" id="PTHR43482:SF1">
    <property type="entry name" value="PROTEIN AST1-RELATED"/>
    <property type="match status" value="1"/>
</dbReference>
<gene>
    <name evidence="2" type="ORF">GA0074696_2668</name>
</gene>
<dbReference type="Pfam" id="PF08240">
    <property type="entry name" value="ADH_N"/>
    <property type="match status" value="1"/>
</dbReference>
<dbReference type="RefSeq" id="WP_088961395.1">
    <property type="nucleotide sequence ID" value="NZ_LT607410.1"/>
</dbReference>
<dbReference type="GO" id="GO:0016491">
    <property type="term" value="F:oxidoreductase activity"/>
    <property type="evidence" value="ECO:0007669"/>
    <property type="project" value="InterPro"/>
</dbReference>
<evidence type="ECO:0000313" key="3">
    <source>
        <dbReference type="Proteomes" id="UP000198228"/>
    </source>
</evidence>